<keyword evidence="11" id="KW-1185">Reference proteome</keyword>
<evidence type="ECO:0000256" key="1">
    <source>
        <dbReference type="ARBA" id="ARBA00004651"/>
    </source>
</evidence>
<sequence>MNNELSNKQVLSIGLMLFALFLGAGNIIFPPFLGQQAGTNIWIAVAGFLVTGVGLPLLSVIAIGRAGNLQNLASRVHPAFGIAFTIIIYLAIGPLFGIPRTATVTYEVGVLPFLSESASQSTLSLFILTVVFFSLSVWLSLNPSKMVHRIGTIITPVLLVILSILAIKSIITPIGSISSPAEDYVTNSFFNGFIEGYLTMDTIGGLAFGIVIIAALKDLGVTNKKTITNVVGKAGLIAAIGLALVYLALTYIGATSVNEIGFLDNGAAVITASTKVLFGHLGSIILAIAITLACLTTSVGLITSCAHFFSAQVPALSYKMIVYVLAIFSTVIANVGLSTLISFSLPILSFIYPLAIMLILLSFLHKYFKGFSAVYMGGMIATGIISLCDALISAGINLGAIGNFVSSLPLSSQGIGWLIPGIIGCLIGYGIAIIFGMEHNTESNVIPD</sequence>
<feature type="transmembrane region" description="Helical" evidence="9">
    <location>
        <begin position="41"/>
        <end position="64"/>
    </location>
</feature>
<dbReference type="GO" id="GO:0015820">
    <property type="term" value="P:L-leucine transport"/>
    <property type="evidence" value="ECO:0007669"/>
    <property type="project" value="TreeGrafter"/>
</dbReference>
<dbReference type="GO" id="GO:0005886">
    <property type="term" value="C:plasma membrane"/>
    <property type="evidence" value="ECO:0007669"/>
    <property type="project" value="UniProtKB-SubCell"/>
</dbReference>
<keyword evidence="7 9" id="KW-1133">Transmembrane helix</keyword>
<gene>
    <name evidence="10" type="primary">brnQ</name>
    <name evidence="10" type="ORF">IEO70_19310</name>
</gene>
<dbReference type="GO" id="GO:0015818">
    <property type="term" value="P:isoleucine transport"/>
    <property type="evidence" value="ECO:0007669"/>
    <property type="project" value="TreeGrafter"/>
</dbReference>
<comment type="function">
    <text evidence="9">Component of the transport system for branched-chain amino acids.</text>
</comment>
<reference evidence="10" key="1">
    <citation type="submission" date="2020-09" db="EMBL/GenBank/DDBJ databases">
        <title>Bacillus faecalis sp. nov., a moderately halophilic bacterium isolated from cow faeces.</title>
        <authorList>
            <person name="Jiang L."/>
            <person name="Lee J."/>
        </authorList>
    </citation>
    <scope>NUCLEOTIDE SEQUENCE</scope>
    <source>
        <strain evidence="10">AGMB 02131</strain>
    </source>
</reference>
<evidence type="ECO:0000256" key="8">
    <source>
        <dbReference type="ARBA" id="ARBA00023136"/>
    </source>
</evidence>
<dbReference type="NCBIfam" id="TIGR00796">
    <property type="entry name" value="livcs"/>
    <property type="match status" value="1"/>
</dbReference>
<feature type="transmembrane region" description="Helical" evidence="9">
    <location>
        <begin position="118"/>
        <end position="141"/>
    </location>
</feature>
<dbReference type="InterPro" id="IPR004685">
    <property type="entry name" value="Brnchd-chn_aa_trnsp_Livcs"/>
</dbReference>
<feature type="transmembrane region" description="Helical" evidence="9">
    <location>
        <begin position="197"/>
        <end position="216"/>
    </location>
</feature>
<feature type="transmembrane region" description="Helical" evidence="9">
    <location>
        <begin position="321"/>
        <end position="341"/>
    </location>
</feature>
<dbReference type="Proteomes" id="UP000602076">
    <property type="component" value="Unassembled WGS sequence"/>
</dbReference>
<dbReference type="EMBL" id="JACXSI010000070">
    <property type="protein sequence ID" value="MBD3110479.1"/>
    <property type="molecule type" value="Genomic_DNA"/>
</dbReference>
<evidence type="ECO:0000256" key="2">
    <source>
        <dbReference type="ARBA" id="ARBA00008540"/>
    </source>
</evidence>
<feature type="transmembrane region" description="Helical" evidence="9">
    <location>
        <begin position="284"/>
        <end position="309"/>
    </location>
</feature>
<feature type="transmembrane region" description="Helical" evidence="9">
    <location>
        <begin position="347"/>
        <end position="368"/>
    </location>
</feature>
<evidence type="ECO:0000256" key="7">
    <source>
        <dbReference type="ARBA" id="ARBA00022989"/>
    </source>
</evidence>
<evidence type="ECO:0000256" key="4">
    <source>
        <dbReference type="ARBA" id="ARBA00022475"/>
    </source>
</evidence>
<dbReference type="AlphaFoldDB" id="A0A927D0J3"/>
<evidence type="ECO:0000313" key="10">
    <source>
        <dbReference type="EMBL" id="MBD3110479.1"/>
    </source>
</evidence>
<evidence type="ECO:0000256" key="5">
    <source>
        <dbReference type="ARBA" id="ARBA00022692"/>
    </source>
</evidence>
<feature type="transmembrane region" description="Helical" evidence="9">
    <location>
        <begin position="76"/>
        <end position="98"/>
    </location>
</feature>
<evidence type="ECO:0000313" key="11">
    <source>
        <dbReference type="Proteomes" id="UP000602076"/>
    </source>
</evidence>
<keyword evidence="4" id="KW-1003">Cell membrane</keyword>
<feature type="transmembrane region" description="Helical" evidence="9">
    <location>
        <begin position="236"/>
        <end position="254"/>
    </location>
</feature>
<feature type="transmembrane region" description="Helical" evidence="9">
    <location>
        <begin position="153"/>
        <end position="177"/>
    </location>
</feature>
<dbReference type="GO" id="GO:0015188">
    <property type="term" value="F:L-isoleucine transmembrane transporter activity"/>
    <property type="evidence" value="ECO:0007669"/>
    <property type="project" value="TreeGrafter"/>
</dbReference>
<dbReference type="PANTHER" id="PTHR30588">
    <property type="entry name" value="BRANCHED-CHAIN AMINO ACID TRANSPORT SYSTEM 2 CARRIER PROTEIN"/>
    <property type="match status" value="1"/>
</dbReference>
<organism evidence="10 11">
    <name type="scientific">Peribacillus faecalis</name>
    <dbReference type="NCBI Taxonomy" id="2772559"/>
    <lineage>
        <taxon>Bacteria</taxon>
        <taxon>Bacillati</taxon>
        <taxon>Bacillota</taxon>
        <taxon>Bacilli</taxon>
        <taxon>Bacillales</taxon>
        <taxon>Bacillaceae</taxon>
        <taxon>Peribacillus</taxon>
    </lineage>
</organism>
<dbReference type="RefSeq" id="WP_191000015.1">
    <property type="nucleotide sequence ID" value="NZ_JACXSI010000070.1"/>
</dbReference>
<proteinExistence type="inferred from homology"/>
<dbReference type="PANTHER" id="PTHR30588:SF0">
    <property type="entry name" value="BRANCHED-CHAIN AMINO ACID PERMEASE BRNQ"/>
    <property type="match status" value="1"/>
</dbReference>
<keyword evidence="3 9" id="KW-0813">Transport</keyword>
<comment type="subcellular location">
    <subcellularLocation>
        <location evidence="1 9">Cell membrane</location>
        <topology evidence="1 9">Multi-pass membrane protein</topology>
    </subcellularLocation>
</comment>
<feature type="transmembrane region" description="Helical" evidence="9">
    <location>
        <begin position="12"/>
        <end position="29"/>
    </location>
</feature>
<keyword evidence="6 9" id="KW-0029">Amino-acid transport</keyword>
<comment type="caution">
    <text evidence="10">The sequence shown here is derived from an EMBL/GenBank/DDBJ whole genome shotgun (WGS) entry which is preliminary data.</text>
</comment>
<evidence type="ECO:0000256" key="6">
    <source>
        <dbReference type="ARBA" id="ARBA00022970"/>
    </source>
</evidence>
<dbReference type="Pfam" id="PF05525">
    <property type="entry name" value="Branch_AA_trans"/>
    <property type="match status" value="1"/>
</dbReference>
<evidence type="ECO:0000256" key="3">
    <source>
        <dbReference type="ARBA" id="ARBA00022448"/>
    </source>
</evidence>
<dbReference type="GO" id="GO:0005304">
    <property type="term" value="F:L-valine transmembrane transporter activity"/>
    <property type="evidence" value="ECO:0007669"/>
    <property type="project" value="TreeGrafter"/>
</dbReference>
<feature type="transmembrane region" description="Helical" evidence="9">
    <location>
        <begin position="414"/>
        <end position="435"/>
    </location>
</feature>
<dbReference type="GO" id="GO:0015190">
    <property type="term" value="F:L-leucine transmembrane transporter activity"/>
    <property type="evidence" value="ECO:0007669"/>
    <property type="project" value="TreeGrafter"/>
</dbReference>
<protein>
    <recommendedName>
        <fullName evidence="9">Branched-chain amino acid transport system carrier protein</fullName>
    </recommendedName>
</protein>
<comment type="similarity">
    <text evidence="2 9">Belongs to the branched chain amino acid transporter family.</text>
</comment>
<keyword evidence="5 9" id="KW-0812">Transmembrane</keyword>
<feature type="transmembrane region" description="Helical" evidence="9">
    <location>
        <begin position="380"/>
        <end position="402"/>
    </location>
</feature>
<keyword evidence="8 9" id="KW-0472">Membrane</keyword>
<accession>A0A927D0J3</accession>
<name>A0A927D0J3_9BACI</name>
<evidence type="ECO:0000256" key="9">
    <source>
        <dbReference type="RuleBase" id="RU362122"/>
    </source>
</evidence>